<reference evidence="1" key="2">
    <citation type="journal article" date="2015" name="Fish Shellfish Immunol.">
        <title>Early steps in the European eel (Anguilla anguilla)-Vibrio vulnificus interaction in the gills: Role of the RtxA13 toxin.</title>
        <authorList>
            <person name="Callol A."/>
            <person name="Pajuelo D."/>
            <person name="Ebbesson L."/>
            <person name="Teles M."/>
            <person name="MacKenzie S."/>
            <person name="Amaro C."/>
        </authorList>
    </citation>
    <scope>NUCLEOTIDE SEQUENCE</scope>
</reference>
<sequence length="33" mass="3982">MHMMQVISFCCFLYRCLRRLIIVICLPFCKTAK</sequence>
<evidence type="ECO:0000313" key="1">
    <source>
        <dbReference type="EMBL" id="JAH81920.1"/>
    </source>
</evidence>
<dbReference type="EMBL" id="GBXM01026657">
    <property type="protein sequence ID" value="JAH81920.1"/>
    <property type="molecule type" value="Transcribed_RNA"/>
</dbReference>
<accession>A0A0E9VX91</accession>
<dbReference type="AlphaFoldDB" id="A0A0E9VX91"/>
<proteinExistence type="predicted"/>
<name>A0A0E9VX91_ANGAN</name>
<organism evidence="1">
    <name type="scientific">Anguilla anguilla</name>
    <name type="common">European freshwater eel</name>
    <name type="synonym">Muraena anguilla</name>
    <dbReference type="NCBI Taxonomy" id="7936"/>
    <lineage>
        <taxon>Eukaryota</taxon>
        <taxon>Metazoa</taxon>
        <taxon>Chordata</taxon>
        <taxon>Craniata</taxon>
        <taxon>Vertebrata</taxon>
        <taxon>Euteleostomi</taxon>
        <taxon>Actinopterygii</taxon>
        <taxon>Neopterygii</taxon>
        <taxon>Teleostei</taxon>
        <taxon>Anguilliformes</taxon>
        <taxon>Anguillidae</taxon>
        <taxon>Anguilla</taxon>
    </lineage>
</organism>
<protein>
    <submittedName>
        <fullName evidence="1">Uncharacterized protein</fullName>
    </submittedName>
</protein>
<reference evidence="1" key="1">
    <citation type="submission" date="2014-11" db="EMBL/GenBank/DDBJ databases">
        <authorList>
            <person name="Amaro Gonzalez C."/>
        </authorList>
    </citation>
    <scope>NUCLEOTIDE SEQUENCE</scope>
</reference>